<keyword evidence="2" id="KW-1185">Reference proteome</keyword>
<reference evidence="1 2" key="1">
    <citation type="submission" date="2016-10" db="EMBL/GenBank/DDBJ databases">
        <authorList>
            <person name="de Groot N.N."/>
        </authorList>
    </citation>
    <scope>NUCLEOTIDE SEQUENCE [LARGE SCALE GENOMIC DNA]</scope>
    <source>
        <strain evidence="2">L7-484,KACC 16230,DSM 25025</strain>
    </source>
</reference>
<evidence type="ECO:0000313" key="2">
    <source>
        <dbReference type="Proteomes" id="UP000198793"/>
    </source>
</evidence>
<dbReference type="RefSeq" id="WP_170842483.1">
    <property type="nucleotide sequence ID" value="NZ_FNIT01000002.1"/>
</dbReference>
<evidence type="ECO:0000313" key="1">
    <source>
        <dbReference type="EMBL" id="SDN84074.1"/>
    </source>
</evidence>
<dbReference type="AlphaFoldDB" id="A0A1H0ENU2"/>
<sequence length="55" mass="5881">MTARNRTLGSRVRALTDLFGAAAACAAAAEAGRRPSRDALKRVGIDADKYYGIQR</sequence>
<name>A0A1H0ENU2_9HYPH</name>
<protein>
    <submittedName>
        <fullName evidence="1">Uncharacterized protein</fullName>
    </submittedName>
</protein>
<dbReference type="EMBL" id="FNIT01000002">
    <property type="protein sequence ID" value="SDN84074.1"/>
    <property type="molecule type" value="Genomic_DNA"/>
</dbReference>
<gene>
    <name evidence="1" type="ORF">SAMN05192530_102136</name>
</gene>
<accession>A0A1H0ENU2</accession>
<dbReference type="Proteomes" id="UP000198793">
    <property type="component" value="Unassembled WGS sequence"/>
</dbReference>
<proteinExistence type="predicted"/>
<organism evidence="1 2">
    <name type="scientific">Aureimonas jatrophae</name>
    <dbReference type="NCBI Taxonomy" id="1166073"/>
    <lineage>
        <taxon>Bacteria</taxon>
        <taxon>Pseudomonadati</taxon>
        <taxon>Pseudomonadota</taxon>
        <taxon>Alphaproteobacteria</taxon>
        <taxon>Hyphomicrobiales</taxon>
        <taxon>Aurantimonadaceae</taxon>
        <taxon>Aureimonas</taxon>
    </lineage>
</organism>